<sequence length="156" mass="17370">MEDISKLGRLPGAAGYRSFMVSKSEINELASRESKVRFHTRPSVNATSAAAFSRSIGMRADGWFHSLFEAGHASASWVQHPITNVRMLYVSGEDIAAFNQRFLTPSQMQREFGLHKRTCLAKLRKAGVSPFAPDGKDFGALYERRFVEPVLRGPHA</sequence>
<evidence type="ECO:0000313" key="1">
    <source>
        <dbReference type="EMBL" id="MTH35130.1"/>
    </source>
</evidence>
<keyword evidence="2" id="KW-1185">Reference proteome</keyword>
<reference evidence="1 2" key="1">
    <citation type="submission" date="2019-11" db="EMBL/GenBank/DDBJ databases">
        <authorList>
            <person name="Dong K."/>
        </authorList>
    </citation>
    <scope>NUCLEOTIDE SEQUENCE [LARGE SCALE GENOMIC DNA]</scope>
    <source>
        <strain evidence="1 2">JCM 17370</strain>
    </source>
</reference>
<dbReference type="Proteomes" id="UP000442533">
    <property type="component" value="Unassembled WGS sequence"/>
</dbReference>
<dbReference type="AlphaFoldDB" id="A0A844H6R9"/>
<protein>
    <submittedName>
        <fullName evidence="1">Uncharacterized protein</fullName>
    </submittedName>
</protein>
<accession>A0A844H6R9</accession>
<dbReference type="RefSeq" id="WP_155064680.1">
    <property type="nucleotide sequence ID" value="NZ_WMIF01000013.1"/>
</dbReference>
<gene>
    <name evidence="1" type="ORF">GL279_11005</name>
</gene>
<organism evidence="1 2">
    <name type="scientific">Paracoccus limosus</name>
    <dbReference type="NCBI Taxonomy" id="913252"/>
    <lineage>
        <taxon>Bacteria</taxon>
        <taxon>Pseudomonadati</taxon>
        <taxon>Pseudomonadota</taxon>
        <taxon>Alphaproteobacteria</taxon>
        <taxon>Rhodobacterales</taxon>
        <taxon>Paracoccaceae</taxon>
        <taxon>Paracoccus</taxon>
    </lineage>
</organism>
<comment type="caution">
    <text evidence="1">The sequence shown here is derived from an EMBL/GenBank/DDBJ whole genome shotgun (WGS) entry which is preliminary data.</text>
</comment>
<proteinExistence type="predicted"/>
<dbReference type="OrthoDB" id="7595282at2"/>
<dbReference type="EMBL" id="WMIF01000013">
    <property type="protein sequence ID" value="MTH35130.1"/>
    <property type="molecule type" value="Genomic_DNA"/>
</dbReference>
<evidence type="ECO:0000313" key="2">
    <source>
        <dbReference type="Proteomes" id="UP000442533"/>
    </source>
</evidence>
<name>A0A844H6R9_9RHOB</name>